<accession>A0AAJ0DAU3</accession>
<dbReference type="InterPro" id="IPR018712">
    <property type="entry name" value="Tle1-like_cat"/>
</dbReference>
<gene>
    <name evidence="3" type="ORF">LTR09_012026</name>
</gene>
<evidence type="ECO:0000256" key="1">
    <source>
        <dbReference type="SAM" id="MobiDB-lite"/>
    </source>
</evidence>
<dbReference type="PANTHER" id="PTHR33840">
    <property type="match status" value="1"/>
</dbReference>
<feature type="region of interest" description="Disordered" evidence="1">
    <location>
        <begin position="1"/>
        <end position="32"/>
    </location>
</feature>
<proteinExistence type="predicted"/>
<organism evidence="3 4">
    <name type="scientific">Extremus antarcticus</name>
    <dbReference type="NCBI Taxonomy" id="702011"/>
    <lineage>
        <taxon>Eukaryota</taxon>
        <taxon>Fungi</taxon>
        <taxon>Dikarya</taxon>
        <taxon>Ascomycota</taxon>
        <taxon>Pezizomycotina</taxon>
        <taxon>Dothideomycetes</taxon>
        <taxon>Dothideomycetidae</taxon>
        <taxon>Mycosphaerellales</taxon>
        <taxon>Extremaceae</taxon>
        <taxon>Extremus</taxon>
    </lineage>
</organism>
<reference evidence="3" key="1">
    <citation type="submission" date="2023-04" db="EMBL/GenBank/DDBJ databases">
        <title>Black Yeasts Isolated from many extreme environments.</title>
        <authorList>
            <person name="Coleine C."/>
            <person name="Stajich J.E."/>
            <person name="Selbmann L."/>
        </authorList>
    </citation>
    <scope>NUCLEOTIDE SEQUENCE</scope>
    <source>
        <strain evidence="3">CCFEE 5312</strain>
    </source>
</reference>
<protein>
    <recommendedName>
        <fullName evidence="2">T6SS Phospholipase effector Tle1-like catalytic domain-containing protein</fullName>
    </recommendedName>
</protein>
<evidence type="ECO:0000313" key="3">
    <source>
        <dbReference type="EMBL" id="KAK3046500.1"/>
    </source>
</evidence>
<comment type="caution">
    <text evidence="3">The sequence shown here is derived from an EMBL/GenBank/DDBJ whole genome shotgun (WGS) entry which is preliminary data.</text>
</comment>
<dbReference type="PANTHER" id="PTHR33840:SF1">
    <property type="entry name" value="TLE1 PHOSPHOLIPASE DOMAIN-CONTAINING PROTEIN"/>
    <property type="match status" value="1"/>
</dbReference>
<dbReference type="SUPFAM" id="SSF53474">
    <property type="entry name" value="alpha/beta-Hydrolases"/>
    <property type="match status" value="1"/>
</dbReference>
<dbReference type="Pfam" id="PF09994">
    <property type="entry name" value="T6SS_Tle1-like_cat"/>
    <property type="match status" value="1"/>
</dbReference>
<evidence type="ECO:0000313" key="4">
    <source>
        <dbReference type="Proteomes" id="UP001271007"/>
    </source>
</evidence>
<dbReference type="InterPro" id="IPR029058">
    <property type="entry name" value="AB_hydrolase_fold"/>
</dbReference>
<evidence type="ECO:0000259" key="2">
    <source>
        <dbReference type="Pfam" id="PF09994"/>
    </source>
</evidence>
<feature type="domain" description="T6SS Phospholipase effector Tle1-like catalytic" evidence="2">
    <location>
        <begin position="32"/>
        <end position="315"/>
    </location>
</feature>
<dbReference type="EMBL" id="JAWDJX010000090">
    <property type="protein sequence ID" value="KAK3046500.1"/>
    <property type="molecule type" value="Genomic_DNA"/>
</dbReference>
<keyword evidence="4" id="KW-1185">Reference proteome</keyword>
<name>A0AAJ0DAU3_9PEZI</name>
<dbReference type="Proteomes" id="UP001271007">
    <property type="component" value="Unassembled WGS sequence"/>
</dbReference>
<sequence>MSRLSLPAPEPSRANTGRSRARSKGPGSQPNKRIILCEDGTWLNSDNGDLKGALEIPSNVTRIARCIQPMSNEGVPQVVYYHHGVGGGSGLLSRFQGFAGDGISEIVREGYQFLSTNWTPGDEIFIFGFSRGAYTARSIAGLIDQIGVLTSEGQPYLAEIYRDVQHQHDRDYHPKHPDVPFPNKPSAMDPGYVEQLRRRRLTRTDVTIKVVGVWDTVGSLGVPKIGWLTRLGLQSSQMKEMSFFDTALGNCIEYAFQALALDERRFPFQPTLWEKFEGNTTTLRQVWFPGAHANVGGGYDDQQIATISLAWMVAQCQPFIDFDEDYIFEEWEKVEDFYEKHESKPRPWSFGRIWDGMSAVYALGGMEVRKPGRYCATDPTNGKETHEPLIDTREYIHPCVRARIKLRGPGINDKGRYECKSLQNWKLMIENEEGARRPSIYWRSRDKPEEPGFVRELPEAPLKQLEMDMLDYDSETMEYVMKPSGMLRRVDEVEVGLETIAEYPNDA</sequence>
<dbReference type="AlphaFoldDB" id="A0AAJ0DAU3"/>